<keyword evidence="3" id="KW-1185">Reference proteome</keyword>
<feature type="transmembrane region" description="Helical" evidence="1">
    <location>
        <begin position="205"/>
        <end position="223"/>
    </location>
</feature>
<proteinExistence type="predicted"/>
<accession>A0ABW6VGR2</accession>
<gene>
    <name evidence="2" type="ORF">ACFY05_31685</name>
</gene>
<evidence type="ECO:0000313" key="2">
    <source>
        <dbReference type="EMBL" id="MFF4777428.1"/>
    </source>
</evidence>
<sequence length="232" mass="24935">MTDTDVHAELLRLRRQLAASGRPRRHLASAFAALLIAFGCVLAPLSMVAVWTAGEVWSVDEAAAALEQRGLPLDLDVKLDHVRSLVDEKLPRLSHSAVYQGLWIDAARVARKGLRLITTGRLAYTSLGWILPAASAILLAAGFLLAPNRRRAALAAGLGIAACTLAHAAVLSIAHGVYMNTVASYKLDLVAAERYFDTMTRLPDIGLRVLMVAGLLVAAAANFPRSGRRRTR</sequence>
<comment type="caution">
    <text evidence="2">The sequence shown here is derived from an EMBL/GenBank/DDBJ whole genome shotgun (WGS) entry which is preliminary data.</text>
</comment>
<organism evidence="2 3">
    <name type="scientific">Microtetraspora fusca</name>
    <dbReference type="NCBI Taxonomy" id="1997"/>
    <lineage>
        <taxon>Bacteria</taxon>
        <taxon>Bacillati</taxon>
        <taxon>Actinomycetota</taxon>
        <taxon>Actinomycetes</taxon>
        <taxon>Streptosporangiales</taxon>
        <taxon>Streptosporangiaceae</taxon>
        <taxon>Microtetraspora</taxon>
    </lineage>
</organism>
<feature type="transmembrane region" description="Helical" evidence="1">
    <location>
        <begin position="30"/>
        <end position="51"/>
    </location>
</feature>
<dbReference type="Proteomes" id="UP001602119">
    <property type="component" value="Unassembled WGS sequence"/>
</dbReference>
<keyword evidence="1" id="KW-0472">Membrane</keyword>
<evidence type="ECO:0008006" key="4">
    <source>
        <dbReference type="Google" id="ProtNLM"/>
    </source>
</evidence>
<feature type="transmembrane region" description="Helical" evidence="1">
    <location>
        <begin position="153"/>
        <end position="178"/>
    </location>
</feature>
<dbReference type="EMBL" id="JBIAXI010000023">
    <property type="protein sequence ID" value="MFF4777428.1"/>
    <property type="molecule type" value="Genomic_DNA"/>
</dbReference>
<name>A0ABW6VGR2_MICFU</name>
<evidence type="ECO:0000313" key="3">
    <source>
        <dbReference type="Proteomes" id="UP001602119"/>
    </source>
</evidence>
<keyword evidence="1" id="KW-1133">Transmembrane helix</keyword>
<evidence type="ECO:0000256" key="1">
    <source>
        <dbReference type="SAM" id="Phobius"/>
    </source>
</evidence>
<protein>
    <recommendedName>
        <fullName evidence="4">DUF1461 domain-containing protein</fullName>
    </recommendedName>
</protein>
<feature type="transmembrane region" description="Helical" evidence="1">
    <location>
        <begin position="122"/>
        <end position="146"/>
    </location>
</feature>
<reference evidence="2 3" key="1">
    <citation type="submission" date="2024-10" db="EMBL/GenBank/DDBJ databases">
        <title>The Natural Products Discovery Center: Release of the First 8490 Sequenced Strains for Exploring Actinobacteria Biosynthetic Diversity.</title>
        <authorList>
            <person name="Kalkreuter E."/>
            <person name="Kautsar S.A."/>
            <person name="Yang D."/>
            <person name="Bader C.D."/>
            <person name="Teijaro C.N."/>
            <person name="Fluegel L."/>
            <person name="Davis C.M."/>
            <person name="Simpson J.R."/>
            <person name="Lauterbach L."/>
            <person name="Steele A.D."/>
            <person name="Gui C."/>
            <person name="Meng S."/>
            <person name="Li G."/>
            <person name="Viehrig K."/>
            <person name="Ye F."/>
            <person name="Su P."/>
            <person name="Kiefer A.F."/>
            <person name="Nichols A."/>
            <person name="Cepeda A.J."/>
            <person name="Yan W."/>
            <person name="Fan B."/>
            <person name="Jiang Y."/>
            <person name="Adhikari A."/>
            <person name="Zheng C.-J."/>
            <person name="Schuster L."/>
            <person name="Cowan T.M."/>
            <person name="Smanski M.J."/>
            <person name="Chevrette M.G."/>
            <person name="De Carvalho L.P.S."/>
            <person name="Shen B."/>
        </authorList>
    </citation>
    <scope>NUCLEOTIDE SEQUENCE [LARGE SCALE GENOMIC DNA]</scope>
    <source>
        <strain evidence="2 3">NPDC001281</strain>
    </source>
</reference>
<dbReference type="RefSeq" id="WP_066947855.1">
    <property type="nucleotide sequence ID" value="NZ_BBYK01000068.1"/>
</dbReference>
<keyword evidence="1" id="KW-0812">Transmembrane</keyword>